<dbReference type="RefSeq" id="XP_056051140.1">
    <property type="nucleotide sequence ID" value="XM_056194175.1"/>
</dbReference>
<organism evidence="1 2">
    <name type="scientific">Akanthomyces muscarius</name>
    <name type="common">Entomopathogenic fungus</name>
    <name type="synonym">Lecanicillium muscarium</name>
    <dbReference type="NCBI Taxonomy" id="2231603"/>
    <lineage>
        <taxon>Eukaryota</taxon>
        <taxon>Fungi</taxon>
        <taxon>Dikarya</taxon>
        <taxon>Ascomycota</taxon>
        <taxon>Pezizomycotina</taxon>
        <taxon>Sordariomycetes</taxon>
        <taxon>Hypocreomycetidae</taxon>
        <taxon>Hypocreales</taxon>
        <taxon>Cordycipitaceae</taxon>
        <taxon>Akanthomyces</taxon>
    </lineage>
</organism>
<evidence type="ECO:0000313" key="1">
    <source>
        <dbReference type="EMBL" id="KAJ4148199.1"/>
    </source>
</evidence>
<comment type="caution">
    <text evidence="1">The sequence shown here is derived from an EMBL/GenBank/DDBJ whole genome shotgun (WGS) entry which is preliminary data.</text>
</comment>
<protein>
    <submittedName>
        <fullName evidence="1">Uncharacterized protein</fullName>
    </submittedName>
</protein>
<reference evidence="1" key="1">
    <citation type="journal article" date="2023" name="Access Microbiol">
        <title>De-novo genome assembly for Akanthomyces muscarius, a biocontrol agent of insect agricultural pests.</title>
        <authorList>
            <person name="Erdos Z."/>
            <person name="Studholme D.J."/>
            <person name="Raymond B."/>
            <person name="Sharma M."/>
        </authorList>
    </citation>
    <scope>NUCLEOTIDE SEQUENCE</scope>
    <source>
        <strain evidence="1">Ve6</strain>
    </source>
</reference>
<accession>A0A9W8Q786</accession>
<proteinExistence type="predicted"/>
<evidence type="ECO:0000313" key="2">
    <source>
        <dbReference type="Proteomes" id="UP001144673"/>
    </source>
</evidence>
<sequence length="89" mass="10159">MGFAQLVYEEGIAVCATQRHVTVSPVKSRVSSVAQDNFMVVTARHMLRTTSRVAPVDSLLDSFERIEATRHEEEMATFFEQYSHDFILH</sequence>
<dbReference type="KEGG" id="amus:LMH87_002679"/>
<dbReference type="GeneID" id="80889838"/>
<dbReference type="EMBL" id="JAJHUN010000010">
    <property type="protein sequence ID" value="KAJ4148199.1"/>
    <property type="molecule type" value="Genomic_DNA"/>
</dbReference>
<dbReference type="AlphaFoldDB" id="A0A9W8Q786"/>
<gene>
    <name evidence="1" type="ORF">LMH87_002679</name>
</gene>
<dbReference type="Proteomes" id="UP001144673">
    <property type="component" value="Chromosome 3"/>
</dbReference>
<keyword evidence="2" id="KW-1185">Reference proteome</keyword>
<name>A0A9W8Q786_AKAMU</name>